<dbReference type="InterPro" id="IPR001492">
    <property type="entry name" value="Flagellin"/>
</dbReference>
<dbReference type="Proteomes" id="UP000002012">
    <property type="component" value="Chromosome"/>
</dbReference>
<dbReference type="Gene3D" id="3.30.70.2120">
    <property type="match status" value="1"/>
</dbReference>
<dbReference type="KEGG" id="dap:Dacet_0501"/>
<reference evidence="6 7" key="1">
    <citation type="journal article" date="2010" name="Stand. Genomic Sci.">
        <title>Complete genome sequence of Denitrovibrio acetiphilus type strain (N2460).</title>
        <authorList>
            <person name="Kiss H."/>
            <person name="Lang E."/>
            <person name="Lapidus A."/>
            <person name="Copeland A."/>
            <person name="Nolan M."/>
            <person name="Glavina Del Rio T."/>
            <person name="Chen F."/>
            <person name="Lucas S."/>
            <person name="Tice H."/>
            <person name="Cheng J.F."/>
            <person name="Han C."/>
            <person name="Goodwin L."/>
            <person name="Pitluck S."/>
            <person name="Liolios K."/>
            <person name="Pati A."/>
            <person name="Ivanova N."/>
            <person name="Mavromatis K."/>
            <person name="Chen A."/>
            <person name="Palaniappan K."/>
            <person name="Land M."/>
            <person name="Hauser L."/>
            <person name="Chang Y.J."/>
            <person name="Jeffries C.D."/>
            <person name="Detter J.C."/>
            <person name="Brettin T."/>
            <person name="Spring S."/>
            <person name="Rohde M."/>
            <person name="Goker M."/>
            <person name="Woyke T."/>
            <person name="Bristow J."/>
            <person name="Eisen J.A."/>
            <person name="Markowitz V."/>
            <person name="Hugenholtz P."/>
            <person name="Kyrpides N.C."/>
            <person name="Klenk H.P."/>
        </authorList>
    </citation>
    <scope>NUCLEOTIDE SEQUENCE [LARGE SCALE GENOMIC DNA]</scope>
    <source>
        <strain evidence="7">DSM 12809 / NBRC 114555 / N2460</strain>
    </source>
</reference>
<protein>
    <recommendedName>
        <fullName evidence="3">Flagellin</fullName>
    </recommendedName>
</protein>
<comment type="similarity">
    <text evidence="1 3">Belongs to the bacterial flagellin family.</text>
</comment>
<dbReference type="FunCoup" id="D4H3Y8">
    <property type="interactions" value="141"/>
</dbReference>
<dbReference type="HOGENOM" id="CLU_011142_3_0_0"/>
<dbReference type="SUPFAM" id="SSF64518">
    <property type="entry name" value="Phase 1 flagellin"/>
    <property type="match status" value="1"/>
</dbReference>
<sequence length="803" mass="84295">MAITIYQNVAALSAQRNVGQSQNAMNKSIERLSSGLRINSAADDASGLAISEKLRGQIAGLQRASMNAQDGISMLQTAEGALGEVNTMLSRMRELAVQASNGTYTSNDRVEIQKEVEELKNEIDRISSSTEFNTKKLLNGDGTALWSSSSDQIEAIIRDDVEQGNYKIQLETIAGENQIFKTDIMTLRDDVIGSEIITAGNANETNIMSITDPESLNATGSAYYTVTVGDTTATSTADVGVTGFFQNPGSGFIVSAVGTGAGTLSSVPGYVEIEFSESVYSAAVGQTITANVRFINALTGEKGDWGEVTMTDATGNGVFTAGTTDFGGTLKNTDGNVINFDISVGYYTGAVQSGDKVLVNVSPMPAGAVGTAGLTSSGGGTIKVTGGPNNQPGPTIVFTGASSLTSADNGDNFIDTQDKTIYLASINTKTGNIDVGNFTMNFRENTSTANTAVGTTLTGDLSLAVTGAGEAASTTSKLNDLAVFVDSDGNNLFENKQELTVWGNGTSATIYLEGNDTLADVEEKLTKAIVEGLGMGSDDNNVNSHLVDYVSIAESDGVKSVKGTFIIQTALTGEQGEIAFSGDQALIEGLALNEIQESTNNTTKVAVYDAHTGDLKGTDETGNDRVYGVIDGVEIVLDSRAGVDESWNTTTGSIDFTTNKAAAQKEYFLHIVDNSTDLQIGANEGQTLAVSIPQLDVTGLGLDNVTLVSQDLAQKAIPDIDAAINQVVSIRATIGAQINRLDHTIVNLDTAKENMTASESRIRDLDMAEEMTTFTRYQVLSQAGISMLAQANQIPQMALSLLQ</sequence>
<dbReference type="Pfam" id="PF00669">
    <property type="entry name" value="Flagellin_N"/>
    <property type="match status" value="1"/>
</dbReference>
<keyword evidence="6" id="KW-0282">Flagellum</keyword>
<dbReference type="OrthoDB" id="9796789at2"/>
<dbReference type="Gene3D" id="6.10.10.10">
    <property type="entry name" value="Flagellar export chaperone, C-terminal domain"/>
    <property type="match status" value="1"/>
</dbReference>
<keyword evidence="7" id="KW-1185">Reference proteome</keyword>
<evidence type="ECO:0000256" key="1">
    <source>
        <dbReference type="ARBA" id="ARBA00005709"/>
    </source>
</evidence>
<dbReference type="InterPro" id="IPR042187">
    <property type="entry name" value="Flagellin_C_sub2"/>
</dbReference>
<dbReference type="PANTHER" id="PTHR42792">
    <property type="entry name" value="FLAGELLIN"/>
    <property type="match status" value="1"/>
</dbReference>
<keyword evidence="3" id="KW-0964">Secreted</keyword>
<evidence type="ECO:0000259" key="4">
    <source>
        <dbReference type="Pfam" id="PF00669"/>
    </source>
</evidence>
<comment type="subcellular location">
    <subcellularLocation>
        <location evidence="3">Secreted</location>
    </subcellularLocation>
    <subcellularLocation>
        <location evidence="3">Bacterial flagellum</location>
    </subcellularLocation>
</comment>
<dbReference type="PaxDb" id="522772-Dacet_0501"/>
<dbReference type="Pfam" id="PF00700">
    <property type="entry name" value="Flagellin_C"/>
    <property type="match status" value="1"/>
</dbReference>
<name>D4H3Y8_DENA2</name>
<evidence type="ECO:0000313" key="6">
    <source>
        <dbReference type="EMBL" id="ADD67299.1"/>
    </source>
</evidence>
<dbReference type="Gene3D" id="1.20.1330.10">
    <property type="entry name" value="f41 fragment of flagellin, N-terminal domain"/>
    <property type="match status" value="2"/>
</dbReference>
<dbReference type="AlphaFoldDB" id="D4H3Y8"/>
<dbReference type="GO" id="GO:0005198">
    <property type="term" value="F:structural molecule activity"/>
    <property type="evidence" value="ECO:0007669"/>
    <property type="project" value="UniProtKB-UniRule"/>
</dbReference>
<dbReference type="GO" id="GO:0005576">
    <property type="term" value="C:extracellular region"/>
    <property type="evidence" value="ECO:0007669"/>
    <property type="project" value="UniProtKB-SubCell"/>
</dbReference>
<keyword evidence="2 3" id="KW-0975">Bacterial flagellum</keyword>
<dbReference type="PANTHER" id="PTHR42792:SF2">
    <property type="entry name" value="FLAGELLIN"/>
    <property type="match status" value="1"/>
</dbReference>
<feature type="domain" description="Flagellin C-terminal" evidence="5">
    <location>
        <begin position="720"/>
        <end position="802"/>
    </location>
</feature>
<gene>
    <name evidence="6" type="ordered locus">Dacet_0501</name>
</gene>
<organism evidence="6 7">
    <name type="scientific">Denitrovibrio acetiphilus (strain DSM 12809 / NBRC 114555 / N2460)</name>
    <dbReference type="NCBI Taxonomy" id="522772"/>
    <lineage>
        <taxon>Bacteria</taxon>
        <taxon>Pseudomonadati</taxon>
        <taxon>Deferribacterota</taxon>
        <taxon>Deferribacteres</taxon>
        <taxon>Deferribacterales</taxon>
        <taxon>Geovibrionaceae</taxon>
        <taxon>Denitrovibrio</taxon>
    </lineage>
</organism>
<dbReference type="EMBL" id="CP001968">
    <property type="protein sequence ID" value="ADD67299.1"/>
    <property type="molecule type" value="Genomic_DNA"/>
</dbReference>
<evidence type="ECO:0000259" key="5">
    <source>
        <dbReference type="Pfam" id="PF00700"/>
    </source>
</evidence>
<dbReference type="STRING" id="522772.Dacet_0501"/>
<dbReference type="RefSeq" id="WP_013009843.1">
    <property type="nucleotide sequence ID" value="NC_013943.1"/>
</dbReference>
<dbReference type="InterPro" id="IPR046358">
    <property type="entry name" value="Flagellin_C"/>
</dbReference>
<evidence type="ECO:0000313" key="7">
    <source>
        <dbReference type="Proteomes" id="UP000002012"/>
    </source>
</evidence>
<feature type="domain" description="Flagellin N-terminal" evidence="4">
    <location>
        <begin position="6"/>
        <end position="141"/>
    </location>
</feature>
<accession>D4H3Y8</accession>
<evidence type="ECO:0000256" key="3">
    <source>
        <dbReference type="RuleBase" id="RU362073"/>
    </source>
</evidence>
<evidence type="ECO:0000256" key="2">
    <source>
        <dbReference type="ARBA" id="ARBA00023143"/>
    </source>
</evidence>
<proteinExistence type="inferred from homology"/>
<comment type="function">
    <text evidence="3">Flagellin is the subunit protein which polymerizes to form the filaments of bacterial flagella.</text>
</comment>
<keyword evidence="6" id="KW-0969">Cilium</keyword>
<dbReference type="PRINTS" id="PR00207">
    <property type="entry name" value="FLAGELLIN"/>
</dbReference>
<dbReference type="eggNOG" id="COG1344">
    <property type="taxonomic scope" value="Bacteria"/>
</dbReference>
<keyword evidence="6" id="KW-0966">Cell projection</keyword>
<dbReference type="InterPro" id="IPR001029">
    <property type="entry name" value="Flagellin_N"/>
</dbReference>
<dbReference type="GO" id="GO:0009288">
    <property type="term" value="C:bacterial-type flagellum"/>
    <property type="evidence" value="ECO:0007669"/>
    <property type="project" value="UniProtKB-SubCell"/>
</dbReference>
<dbReference type="InParanoid" id="D4H3Y8"/>